<dbReference type="EMBL" id="WIGM01000166">
    <property type="protein sequence ID" value="KAF6836092.1"/>
    <property type="molecule type" value="Genomic_DNA"/>
</dbReference>
<evidence type="ECO:0000313" key="3">
    <source>
        <dbReference type="Proteomes" id="UP000639643"/>
    </source>
</evidence>
<dbReference type="AlphaFoldDB" id="A0A8H6KR03"/>
<reference evidence="2" key="1">
    <citation type="journal article" date="2020" name="Phytopathology">
        <title>Genome Sequence Resources of Colletotrichum truncatum, C. plurivorum, C. musicola, and C. sojae: Four Species Pathogenic to Soybean (Glycine max).</title>
        <authorList>
            <person name="Rogerio F."/>
            <person name="Boufleur T.R."/>
            <person name="Ciampi-Guillardi M."/>
            <person name="Sukno S.A."/>
            <person name="Thon M.R."/>
            <person name="Massola Junior N.S."/>
            <person name="Baroncelli R."/>
        </authorList>
    </citation>
    <scope>NUCLEOTIDE SEQUENCE</scope>
    <source>
        <strain evidence="2">LFN0074</strain>
    </source>
</reference>
<accession>A0A8H6KR03</accession>
<proteinExistence type="predicted"/>
<dbReference type="Proteomes" id="UP000639643">
    <property type="component" value="Unassembled WGS sequence"/>
</dbReference>
<evidence type="ECO:0000313" key="2">
    <source>
        <dbReference type="EMBL" id="KAF6836092.1"/>
    </source>
</evidence>
<gene>
    <name evidence="2" type="ORF">CMUS01_05562</name>
</gene>
<organism evidence="2 3">
    <name type="scientific">Colletotrichum musicola</name>
    <dbReference type="NCBI Taxonomy" id="2175873"/>
    <lineage>
        <taxon>Eukaryota</taxon>
        <taxon>Fungi</taxon>
        <taxon>Dikarya</taxon>
        <taxon>Ascomycota</taxon>
        <taxon>Pezizomycotina</taxon>
        <taxon>Sordariomycetes</taxon>
        <taxon>Hypocreomycetidae</taxon>
        <taxon>Glomerellales</taxon>
        <taxon>Glomerellaceae</taxon>
        <taxon>Colletotrichum</taxon>
        <taxon>Colletotrichum orchidearum species complex</taxon>
    </lineage>
</organism>
<sequence length="85" mass="9172">MNILHTNRAAEGAASKAPFLEKHAVVLVSSGVSTSLRTMVRDSNAESLWPTSNSHSTNRITAAYDPPSVEVGDHGRWNPETQADQ</sequence>
<keyword evidence="3" id="KW-1185">Reference proteome</keyword>
<comment type="caution">
    <text evidence="2">The sequence shown here is derived from an EMBL/GenBank/DDBJ whole genome shotgun (WGS) entry which is preliminary data.</text>
</comment>
<feature type="region of interest" description="Disordered" evidence="1">
    <location>
        <begin position="46"/>
        <end position="85"/>
    </location>
</feature>
<name>A0A8H6KR03_9PEZI</name>
<protein>
    <submittedName>
        <fullName evidence="2">Uncharacterized protein</fullName>
    </submittedName>
</protein>
<feature type="compositionally biased region" description="Polar residues" evidence="1">
    <location>
        <begin position="46"/>
        <end position="60"/>
    </location>
</feature>
<evidence type="ECO:0000256" key="1">
    <source>
        <dbReference type="SAM" id="MobiDB-lite"/>
    </source>
</evidence>